<dbReference type="Gene3D" id="3.50.50.60">
    <property type="entry name" value="FAD/NAD(P)-binding domain"/>
    <property type="match status" value="2"/>
</dbReference>
<comment type="cofactor">
    <cofactor evidence="8">
        <name>FAD</name>
        <dbReference type="ChEBI" id="CHEBI:57692"/>
    </cofactor>
    <text evidence="8">Binds 1 FAD per subunit.</text>
</comment>
<evidence type="ECO:0000256" key="5">
    <source>
        <dbReference type="ARBA" id="ARBA00023157"/>
    </source>
</evidence>
<dbReference type="PANTHER" id="PTHR48105">
    <property type="entry name" value="THIOREDOXIN REDUCTASE 1-RELATED-RELATED"/>
    <property type="match status" value="1"/>
</dbReference>
<dbReference type="EMBL" id="LN774881">
    <property type="protein sequence ID" value="CEN32159.1"/>
    <property type="molecule type" value="Genomic_DNA"/>
</dbReference>
<dbReference type="EC" id="1.8.1.9" evidence="7"/>
<dbReference type="AlphaFoldDB" id="A0A0H5BX36"/>
<evidence type="ECO:0000256" key="3">
    <source>
        <dbReference type="ARBA" id="ARBA00022827"/>
    </source>
</evidence>
<keyword evidence="5" id="KW-1015">Disulfide bond</keyword>
<dbReference type="InterPro" id="IPR005982">
    <property type="entry name" value="Thioredox_Rdtase"/>
</dbReference>
<dbReference type="InterPro" id="IPR050097">
    <property type="entry name" value="Ferredoxin-NADP_redctase_2"/>
</dbReference>
<keyword evidence="6 7" id="KW-0676">Redox-active center</keyword>
<dbReference type="Pfam" id="PF07992">
    <property type="entry name" value="Pyr_redox_2"/>
    <property type="match status" value="1"/>
</dbReference>
<reference evidence="11" key="1">
    <citation type="submission" date="2015-01" db="EMBL/GenBank/DDBJ databases">
        <authorList>
            <person name="Manzano-Marin A."/>
            <person name="Manzano-Marin A."/>
        </authorList>
    </citation>
    <scope>NUCLEOTIDE SEQUENCE [LARGE SCALE GENOMIC DNA]</scope>
    <source>
        <strain evidence="11">obscurior</strain>
    </source>
</reference>
<dbReference type="PROSITE" id="PS00573">
    <property type="entry name" value="PYRIDINE_REDOX_2"/>
    <property type="match status" value="1"/>
</dbReference>
<gene>
    <name evidence="10" type="primary">trxB</name>
    <name evidence="10" type="ORF">WEOB_208</name>
</gene>
<dbReference type="PATRIC" id="fig|1594731.3.peg.196"/>
<evidence type="ECO:0000256" key="4">
    <source>
        <dbReference type="ARBA" id="ARBA00023002"/>
    </source>
</evidence>
<evidence type="ECO:0000259" key="9">
    <source>
        <dbReference type="Pfam" id="PF07992"/>
    </source>
</evidence>
<dbReference type="RefSeq" id="WP_281264050.1">
    <property type="nucleotide sequence ID" value="NZ_LN774881.1"/>
</dbReference>
<organism evidence="10 11">
    <name type="scientific">Candidatus Westeberhardia cardiocondylae</name>
    <dbReference type="NCBI Taxonomy" id="1594731"/>
    <lineage>
        <taxon>Bacteria</taxon>
        <taxon>Pseudomonadati</taxon>
        <taxon>Pseudomonadota</taxon>
        <taxon>Gammaproteobacteria</taxon>
        <taxon>Enterobacterales</taxon>
        <taxon>Enterobacteriaceae</taxon>
        <taxon>ant endosymbionts</taxon>
        <taxon>Candidatus Westeberhardia</taxon>
    </lineage>
</organism>
<dbReference type="STRING" id="1594731.WEOB_208"/>
<evidence type="ECO:0000313" key="11">
    <source>
        <dbReference type="Proteomes" id="UP000242753"/>
    </source>
</evidence>
<evidence type="ECO:0000256" key="8">
    <source>
        <dbReference type="RuleBase" id="RU003881"/>
    </source>
</evidence>
<evidence type="ECO:0000313" key="10">
    <source>
        <dbReference type="EMBL" id="CEN32159.1"/>
    </source>
</evidence>
<dbReference type="Proteomes" id="UP000242753">
    <property type="component" value="Chromosome I"/>
</dbReference>
<evidence type="ECO:0000256" key="1">
    <source>
        <dbReference type="ARBA" id="ARBA00009333"/>
    </source>
</evidence>
<evidence type="ECO:0000256" key="7">
    <source>
        <dbReference type="RuleBase" id="RU003880"/>
    </source>
</evidence>
<comment type="subunit">
    <text evidence="7">Homodimer.</text>
</comment>
<evidence type="ECO:0000256" key="6">
    <source>
        <dbReference type="ARBA" id="ARBA00023284"/>
    </source>
</evidence>
<dbReference type="KEGG" id="wca:WEOB_208"/>
<dbReference type="NCBIfam" id="TIGR01292">
    <property type="entry name" value="TRX_reduct"/>
    <property type="match status" value="1"/>
</dbReference>
<dbReference type="InterPro" id="IPR023753">
    <property type="entry name" value="FAD/NAD-binding_dom"/>
</dbReference>
<keyword evidence="3 7" id="KW-0274">FAD</keyword>
<dbReference type="SUPFAM" id="SSF51905">
    <property type="entry name" value="FAD/NAD(P)-binding domain"/>
    <property type="match status" value="1"/>
</dbReference>
<dbReference type="InterPro" id="IPR008255">
    <property type="entry name" value="Pyr_nucl-diS_OxRdtase_2_AS"/>
</dbReference>
<keyword evidence="8" id="KW-0521">NADP</keyword>
<feature type="domain" description="FAD/NAD(P)-binding" evidence="9">
    <location>
        <begin position="8"/>
        <end position="301"/>
    </location>
</feature>
<accession>A0A0H5BX36</accession>
<proteinExistence type="inferred from homology"/>
<dbReference type="GO" id="GO:0019430">
    <property type="term" value="P:removal of superoxide radicals"/>
    <property type="evidence" value="ECO:0007669"/>
    <property type="project" value="UniProtKB-UniRule"/>
</dbReference>
<evidence type="ECO:0000256" key="2">
    <source>
        <dbReference type="ARBA" id="ARBA00022630"/>
    </source>
</evidence>
<dbReference type="PRINTS" id="PR00368">
    <property type="entry name" value="FADPNR"/>
</dbReference>
<dbReference type="PRINTS" id="PR00469">
    <property type="entry name" value="PNDRDTASEII"/>
</dbReference>
<sequence length="319" mass="35602" precursor="true">MKKKKHSKLLILGSGPAGYTAAIYASRANLKPVLITGREKGGQLINTNQIENWPGDPKTITGSKLMERMHIHAKKFGTNIIHDHVTKVNFKKKPFYLKSKNYKYTFNALIIATGSVPKSIGIHNEKNYQGKGISTCAICDGFFYKNKKIAVIGGGNTAVEEALYLSKIAKEVHLIHRSNNFKAEKILIKEIINKSKYSNIILHKNHILKEIRGNNKKITGIYIQKIDTNIKKYLEISGIFIAIGYNPNTSLFINQLKLEDGYIYTNKSKKNNITSTSVPGIFAAGDVTDNQYRQAITSAGTGCMAALDAEKYLNKLFFL</sequence>
<keyword evidence="2 7" id="KW-0285">Flavoprotein</keyword>
<keyword evidence="4 7" id="KW-0560">Oxidoreductase</keyword>
<protein>
    <recommendedName>
        <fullName evidence="7">Thioredoxin reductase</fullName>
        <ecNumber evidence="7">1.8.1.9</ecNumber>
    </recommendedName>
</protein>
<dbReference type="InterPro" id="IPR036188">
    <property type="entry name" value="FAD/NAD-bd_sf"/>
</dbReference>
<keyword evidence="11" id="KW-1185">Reference proteome</keyword>
<dbReference type="GO" id="GO:0004791">
    <property type="term" value="F:thioredoxin-disulfide reductase (NADPH) activity"/>
    <property type="evidence" value="ECO:0007669"/>
    <property type="project" value="UniProtKB-UniRule"/>
</dbReference>
<comment type="catalytic activity">
    <reaction evidence="7">
        <text>[thioredoxin]-dithiol + NADP(+) = [thioredoxin]-disulfide + NADPH + H(+)</text>
        <dbReference type="Rhea" id="RHEA:20345"/>
        <dbReference type="Rhea" id="RHEA-COMP:10698"/>
        <dbReference type="Rhea" id="RHEA-COMP:10700"/>
        <dbReference type="ChEBI" id="CHEBI:15378"/>
        <dbReference type="ChEBI" id="CHEBI:29950"/>
        <dbReference type="ChEBI" id="CHEBI:50058"/>
        <dbReference type="ChEBI" id="CHEBI:57783"/>
        <dbReference type="ChEBI" id="CHEBI:58349"/>
        <dbReference type="EC" id="1.8.1.9"/>
    </reaction>
</comment>
<name>A0A0H5BX36_9ENTR</name>
<dbReference type="GO" id="GO:0005737">
    <property type="term" value="C:cytoplasm"/>
    <property type="evidence" value="ECO:0007669"/>
    <property type="project" value="InterPro"/>
</dbReference>
<comment type="similarity">
    <text evidence="1 7">Belongs to the class-II pyridine nucleotide-disulfide oxidoreductase family.</text>
</comment>